<reference evidence="2 3" key="1">
    <citation type="submission" date="2019-11" db="EMBL/GenBank/DDBJ databases">
        <title>Description of Pedobacter sp. LMG 31462T.</title>
        <authorList>
            <person name="Carlier A."/>
            <person name="Qi S."/>
            <person name="Vandamme P."/>
        </authorList>
    </citation>
    <scope>NUCLEOTIDE SEQUENCE [LARGE SCALE GENOMIC DNA]</scope>
    <source>
        <strain evidence="2 3">LMG 31462</strain>
    </source>
</reference>
<keyword evidence="3" id="KW-1185">Reference proteome</keyword>
<protein>
    <submittedName>
        <fullName evidence="2">Uncharacterized protein</fullName>
    </submittedName>
</protein>
<sequence length="453" mass="50390">MMNQEDIFRKIGLILEELQDQYDYLARNQQQLNELELELFMANANFLSDHVQIVRKLNSAKTVKEIPAHATPDPIAEDSDSGNQKSWENLAAVQQHYSHSETNTVTENTPEVLSEVLETEVPVIAERPEASTFEFILKDLGATDKFEFEEKSVDDIFDRPLSPEEEQIIAEKKKLIAQEAAEEFAKLQPVSSTEIEEEDELGPEPFLVAKAEDVVPPASTELQPDPIAERIAADQAAAERDAEVEAERIATEQATARIAAEQAASERAAEVEAERIATEQATARIAAEQAAAERAAEAEAERIAAEKARAEKAIAAQLVSEPIITEKIVIAESTTHAEVESVEAPAKPLSLNERLASQLGTNLNTNNSDPQRNTLTDLKHGINLNDKMLYIKDLFNGYNLAYAEVIDLLNKMSDFKTADTFLQNNYAEKNNWASKSATVTKFYELLHQRFPTK</sequence>
<evidence type="ECO:0000313" key="2">
    <source>
        <dbReference type="EMBL" id="MBB2149449.1"/>
    </source>
</evidence>
<dbReference type="RefSeq" id="WP_182957043.1">
    <property type="nucleotide sequence ID" value="NZ_WNXC01000003.1"/>
</dbReference>
<proteinExistence type="predicted"/>
<gene>
    <name evidence="2" type="ORF">GM920_11095</name>
</gene>
<evidence type="ECO:0000256" key="1">
    <source>
        <dbReference type="SAM" id="Coils"/>
    </source>
</evidence>
<accession>A0ABR6EVZ4</accession>
<dbReference type="EMBL" id="WNXC01000003">
    <property type="protein sequence ID" value="MBB2149449.1"/>
    <property type="molecule type" value="Genomic_DNA"/>
</dbReference>
<keyword evidence="1" id="KW-0175">Coiled coil</keyword>
<evidence type="ECO:0000313" key="3">
    <source>
        <dbReference type="Proteomes" id="UP000636110"/>
    </source>
</evidence>
<dbReference type="Proteomes" id="UP000636110">
    <property type="component" value="Unassembled WGS sequence"/>
</dbReference>
<comment type="caution">
    <text evidence="2">The sequence shown here is derived from an EMBL/GenBank/DDBJ whole genome shotgun (WGS) entry which is preliminary data.</text>
</comment>
<organism evidence="2 3">
    <name type="scientific">Pedobacter gandavensis</name>
    <dbReference type="NCBI Taxonomy" id="2679963"/>
    <lineage>
        <taxon>Bacteria</taxon>
        <taxon>Pseudomonadati</taxon>
        <taxon>Bacteroidota</taxon>
        <taxon>Sphingobacteriia</taxon>
        <taxon>Sphingobacteriales</taxon>
        <taxon>Sphingobacteriaceae</taxon>
        <taxon>Pedobacter</taxon>
    </lineage>
</organism>
<name>A0ABR6EVZ4_9SPHI</name>
<feature type="coiled-coil region" evidence="1">
    <location>
        <begin position="15"/>
        <end position="45"/>
    </location>
</feature>